<organism evidence="10">
    <name type="scientific">Aegilops tauschii</name>
    <name type="common">Tausch's goatgrass</name>
    <name type="synonym">Aegilops squarrosa</name>
    <dbReference type="NCBI Taxonomy" id="37682"/>
    <lineage>
        <taxon>Eukaryota</taxon>
        <taxon>Viridiplantae</taxon>
        <taxon>Streptophyta</taxon>
        <taxon>Embryophyta</taxon>
        <taxon>Tracheophyta</taxon>
        <taxon>Spermatophyta</taxon>
        <taxon>Magnoliopsida</taxon>
        <taxon>Liliopsida</taxon>
        <taxon>Poales</taxon>
        <taxon>Poaceae</taxon>
        <taxon>BOP clade</taxon>
        <taxon>Pooideae</taxon>
        <taxon>Triticodae</taxon>
        <taxon>Triticeae</taxon>
        <taxon>Triticinae</taxon>
        <taxon>Aegilops</taxon>
    </lineage>
</organism>
<dbReference type="InterPro" id="IPR045851">
    <property type="entry name" value="AMP-bd_C_sf"/>
</dbReference>
<dbReference type="AlphaFoldDB" id="M8CC47"/>
<evidence type="ECO:0000256" key="3">
    <source>
        <dbReference type="ARBA" id="ARBA00012959"/>
    </source>
</evidence>
<dbReference type="GO" id="GO:0031956">
    <property type="term" value="F:medium-chain fatty acid-CoA ligase activity"/>
    <property type="evidence" value="ECO:0007669"/>
    <property type="project" value="TreeGrafter"/>
</dbReference>
<evidence type="ECO:0000256" key="2">
    <source>
        <dbReference type="ARBA" id="ARBA00006432"/>
    </source>
</evidence>
<dbReference type="GO" id="GO:0016207">
    <property type="term" value="F:4-coumarate-CoA ligase activity"/>
    <property type="evidence" value="ECO:0007669"/>
    <property type="project" value="UniProtKB-EC"/>
</dbReference>
<dbReference type="Gene3D" id="3.40.50.12780">
    <property type="entry name" value="N-terminal domain of ligase-like"/>
    <property type="match status" value="2"/>
</dbReference>
<dbReference type="SUPFAM" id="SSF56801">
    <property type="entry name" value="Acetyl-CoA synthetase-like"/>
    <property type="match status" value="1"/>
</dbReference>
<dbReference type="InterPro" id="IPR025110">
    <property type="entry name" value="AMP-bd_C"/>
</dbReference>
<evidence type="ECO:0000259" key="9">
    <source>
        <dbReference type="Pfam" id="PF13193"/>
    </source>
</evidence>
<dbReference type="GO" id="GO:0106290">
    <property type="term" value="F:trans-cinnamate-CoA ligase activity"/>
    <property type="evidence" value="ECO:0007669"/>
    <property type="project" value="UniProtKB-ARBA"/>
</dbReference>
<dbReference type="InterPro" id="IPR020845">
    <property type="entry name" value="AMP-binding_CS"/>
</dbReference>
<dbReference type="Gene3D" id="3.30.300.30">
    <property type="match status" value="1"/>
</dbReference>
<evidence type="ECO:0000256" key="5">
    <source>
        <dbReference type="ARBA" id="ARBA00034219"/>
    </source>
</evidence>
<dbReference type="EnsemblPlants" id="EMT24687">
    <property type="protein sequence ID" value="EMT24687"/>
    <property type="gene ID" value="F775_31214"/>
</dbReference>
<dbReference type="InterPro" id="IPR042099">
    <property type="entry name" value="ANL_N_sf"/>
</dbReference>
<proteinExistence type="inferred from homology"/>
<dbReference type="PROSITE" id="PS00455">
    <property type="entry name" value="AMP_BINDING"/>
    <property type="match status" value="1"/>
</dbReference>
<dbReference type="GO" id="GO:0006631">
    <property type="term" value="P:fatty acid metabolic process"/>
    <property type="evidence" value="ECO:0007669"/>
    <property type="project" value="TreeGrafter"/>
</dbReference>
<dbReference type="EC" id="6.2.1.12" evidence="3"/>
<protein>
    <recommendedName>
        <fullName evidence="3">4-coumarate--CoA ligase</fullName>
        <ecNumber evidence="3">6.2.1.12</ecNumber>
    </recommendedName>
</protein>
<keyword evidence="4" id="KW-0460">Magnesium</keyword>
<evidence type="ECO:0000256" key="1">
    <source>
        <dbReference type="ARBA" id="ARBA00001946"/>
    </source>
</evidence>
<comment type="similarity">
    <text evidence="2">Belongs to the ATP-dependent AMP-binding enzyme family.</text>
</comment>
<name>M8CC47_AEGTA</name>
<evidence type="ECO:0000313" key="10">
    <source>
        <dbReference type="EnsemblPlants" id="EMT24687"/>
    </source>
</evidence>
<evidence type="ECO:0000256" key="6">
    <source>
        <dbReference type="ARBA" id="ARBA00034223"/>
    </source>
</evidence>
<dbReference type="Pfam" id="PF00501">
    <property type="entry name" value="AMP-binding"/>
    <property type="match status" value="2"/>
</dbReference>
<evidence type="ECO:0000256" key="4">
    <source>
        <dbReference type="ARBA" id="ARBA00022842"/>
    </source>
</evidence>
<reference evidence="10" key="1">
    <citation type="submission" date="2015-06" db="UniProtKB">
        <authorList>
            <consortium name="EnsemblPlants"/>
        </authorList>
    </citation>
    <scope>IDENTIFICATION</scope>
</reference>
<dbReference type="GO" id="GO:0009698">
    <property type="term" value="P:phenylpropanoid metabolic process"/>
    <property type="evidence" value="ECO:0007669"/>
    <property type="project" value="UniProtKB-ARBA"/>
</dbReference>
<dbReference type="PANTHER" id="PTHR43201">
    <property type="entry name" value="ACYL-COA SYNTHETASE"/>
    <property type="match status" value="1"/>
</dbReference>
<dbReference type="PRINTS" id="PR00154">
    <property type="entry name" value="AMPBINDING"/>
</dbReference>
<evidence type="ECO:0000259" key="8">
    <source>
        <dbReference type="Pfam" id="PF00501"/>
    </source>
</evidence>
<dbReference type="Pfam" id="PF13193">
    <property type="entry name" value="AMP-binding_C"/>
    <property type="match status" value="1"/>
</dbReference>
<dbReference type="InterPro" id="IPR000873">
    <property type="entry name" value="AMP-dep_synth/lig_dom"/>
</dbReference>
<comment type="catalytic activity">
    <reaction evidence="5">
        <text>(E)-4-coumarate + ATP + H(+) = (E)-4-coumaroyl-AMP + diphosphate</text>
        <dbReference type="Rhea" id="RHEA:72419"/>
        <dbReference type="ChEBI" id="CHEBI:12876"/>
        <dbReference type="ChEBI" id="CHEBI:15378"/>
        <dbReference type="ChEBI" id="CHEBI:30616"/>
        <dbReference type="ChEBI" id="CHEBI:33019"/>
        <dbReference type="ChEBI" id="CHEBI:192348"/>
    </reaction>
    <physiologicalReaction direction="left-to-right" evidence="5">
        <dbReference type="Rhea" id="RHEA:72420"/>
    </physiologicalReaction>
</comment>
<sequence length="496" mass="54323">MSMSPSRAASRMTLAMQQFIVTLVCVVKLDVALWFFKLPKKCNFKLYDLAEPLLDGKDSSVNGAKGCGARIGIVAKPSPEFVAGIFGTWLSGGVAVPLALSYPEVELLHVMNDSDISMVLSTKEHHGIMESISTKCSTRYSLLPTVESIPPKIDAQEPLSSVVTSSVSSLMAEIDTLKKIKGDDPALILYTSGTTGKPKGVVHTHEGILSQDQCHVRLIVSSTSVELLSCVRGVWQRWRESYPNDGSKNDEAITVFTGVPTVYTRLLQGYDSMNPDQQSACSYAAKQLRLMFVMALSNPLHGARKEGTVGKPLPRVEAKIIMDDGTETKTGVGELCIKSPSLFKEYWKRPEVTAESFIDGGFFKTGDTVTVDEDGYFIILGRTNADIMKVGGYKLSALEIEAVLLEHDTVLECAVLGLPDEAYGEVICTIIVPKEDAKERAEQSSKPALTLEELTSWSKDKLAPYKIPTRLHVWDSLPRNAMGKVNKKELKKLLEV</sequence>
<comment type="cofactor">
    <cofactor evidence="1">
        <name>Mg(2+)</name>
        <dbReference type="ChEBI" id="CHEBI:18420"/>
    </cofactor>
</comment>
<feature type="domain" description="AMP-dependent synthetase/ligase" evidence="8">
    <location>
        <begin position="68"/>
        <end position="214"/>
    </location>
</feature>
<comment type="catalytic activity">
    <reaction evidence="6">
        <text>(E)-4-coumaroyl-AMP + CoA = (E)-4-coumaroyl-CoA + AMP + H(+)</text>
        <dbReference type="Rhea" id="RHEA:72423"/>
        <dbReference type="ChEBI" id="CHEBI:15378"/>
        <dbReference type="ChEBI" id="CHEBI:57287"/>
        <dbReference type="ChEBI" id="CHEBI:85008"/>
        <dbReference type="ChEBI" id="CHEBI:192348"/>
        <dbReference type="ChEBI" id="CHEBI:456215"/>
    </reaction>
    <physiologicalReaction direction="left-to-right" evidence="6">
        <dbReference type="Rhea" id="RHEA:72424"/>
    </physiologicalReaction>
</comment>
<accession>M8CC47</accession>
<comment type="catalytic activity">
    <reaction evidence="7">
        <text>(E)-4-coumarate + ATP + CoA = (E)-4-coumaroyl-CoA + AMP + diphosphate</text>
        <dbReference type="Rhea" id="RHEA:19641"/>
        <dbReference type="ChEBI" id="CHEBI:12876"/>
        <dbReference type="ChEBI" id="CHEBI:30616"/>
        <dbReference type="ChEBI" id="CHEBI:33019"/>
        <dbReference type="ChEBI" id="CHEBI:57287"/>
        <dbReference type="ChEBI" id="CHEBI:85008"/>
        <dbReference type="ChEBI" id="CHEBI:456215"/>
        <dbReference type="EC" id="6.2.1.12"/>
    </reaction>
    <physiologicalReaction direction="left-to-right" evidence="7">
        <dbReference type="Rhea" id="RHEA:19642"/>
    </physiologicalReaction>
</comment>
<feature type="domain" description="AMP-dependent synthetase/ligase" evidence="8">
    <location>
        <begin position="301"/>
        <end position="347"/>
    </location>
</feature>
<dbReference type="PANTHER" id="PTHR43201:SF8">
    <property type="entry name" value="ACYL-COA SYNTHETASE FAMILY MEMBER 3"/>
    <property type="match status" value="1"/>
</dbReference>
<evidence type="ECO:0000256" key="7">
    <source>
        <dbReference type="ARBA" id="ARBA00034252"/>
    </source>
</evidence>
<feature type="domain" description="AMP-binding enzyme C-terminal" evidence="9">
    <location>
        <begin position="399"/>
        <end position="484"/>
    </location>
</feature>
<dbReference type="InterPro" id="IPR020459">
    <property type="entry name" value="AMP-binding"/>
</dbReference>